<dbReference type="PANTHER" id="PTHR10000">
    <property type="entry name" value="PHOSPHOSERINE PHOSPHATASE"/>
    <property type="match status" value="1"/>
</dbReference>
<accession>A0ABW4JAL5</accession>
<dbReference type="NCBIfam" id="TIGR01484">
    <property type="entry name" value="HAD-SF-IIB"/>
    <property type="match status" value="1"/>
</dbReference>
<dbReference type="InterPro" id="IPR006379">
    <property type="entry name" value="HAD-SF_hydro_IIB"/>
</dbReference>
<dbReference type="EMBL" id="JBHUCX010000004">
    <property type="protein sequence ID" value="MFD1673247.1"/>
    <property type="molecule type" value="Genomic_DNA"/>
</dbReference>
<dbReference type="RefSeq" id="WP_377940605.1">
    <property type="nucleotide sequence ID" value="NZ_JBHUCX010000004.1"/>
</dbReference>
<dbReference type="InterPro" id="IPR036412">
    <property type="entry name" value="HAD-like_sf"/>
</dbReference>
<evidence type="ECO:0000313" key="1">
    <source>
        <dbReference type="EMBL" id="MFD1673247.1"/>
    </source>
</evidence>
<gene>
    <name evidence="1" type="ORF">ACFSB2_00740</name>
</gene>
<dbReference type="Pfam" id="PF08282">
    <property type="entry name" value="Hydrolase_3"/>
    <property type="match status" value="1"/>
</dbReference>
<dbReference type="SUPFAM" id="SSF56784">
    <property type="entry name" value="HAD-like"/>
    <property type="match status" value="1"/>
</dbReference>
<sequence length="283" mass="30585">MTQSWLISTDLDGTLLQHDGRVSLVSQRVFAQLHQRGHQIVLASGRPWDEMASIAATLHIPCSVIACNGAWIGDTSGKALIEHVIHKDVVVEMTQLLENVQAAVIVTLENERVLLDIGRPSLRRKSIVEPLVQPTDLQMDKIFKITLALDDDNAEEMTDILTSRFGDSAAVVRSDPRTIDINAAGTSKGRGIQEFTQLMGISLEHSIAFGNEMNDAAMLETVSIGVAVANANPNLFPFAKKRTLSSADHGVAVWLSEFFELDGIDIPALAVDAQQAAGQKGGV</sequence>
<dbReference type="SFLD" id="SFLDG01140">
    <property type="entry name" value="C2.B:_Phosphomannomutase_and_P"/>
    <property type="match status" value="1"/>
</dbReference>
<protein>
    <submittedName>
        <fullName evidence="1">HAD family hydrolase</fullName>
        <ecNumber evidence="1">3.-.-.-</ecNumber>
        <ecNumber evidence="1">3.1.3.-</ecNumber>
    </submittedName>
</protein>
<keyword evidence="1" id="KW-0378">Hydrolase</keyword>
<dbReference type="Proteomes" id="UP001597079">
    <property type="component" value="Unassembled WGS sequence"/>
</dbReference>
<dbReference type="InterPro" id="IPR000150">
    <property type="entry name" value="Cof"/>
</dbReference>
<dbReference type="NCBIfam" id="TIGR00099">
    <property type="entry name" value="Cof-subfamily"/>
    <property type="match status" value="1"/>
</dbReference>
<reference evidence="2" key="1">
    <citation type="journal article" date="2019" name="Int. J. Syst. Evol. Microbiol.">
        <title>The Global Catalogue of Microorganisms (GCM) 10K type strain sequencing project: providing services to taxonomists for standard genome sequencing and annotation.</title>
        <authorList>
            <consortium name="The Broad Institute Genomics Platform"/>
            <consortium name="The Broad Institute Genome Sequencing Center for Infectious Disease"/>
            <person name="Wu L."/>
            <person name="Ma J."/>
        </authorList>
    </citation>
    <scope>NUCLEOTIDE SEQUENCE [LARGE SCALE GENOMIC DNA]</scope>
    <source>
        <strain evidence="2">CGMCC 1.12286</strain>
    </source>
</reference>
<keyword evidence="2" id="KW-1185">Reference proteome</keyword>
<name>A0ABW4JAL5_9BACL</name>
<dbReference type="EC" id="3.1.3.-" evidence="1"/>
<dbReference type="EC" id="3.-.-.-" evidence="1"/>
<comment type="caution">
    <text evidence="1">The sequence shown here is derived from an EMBL/GenBank/DDBJ whole genome shotgun (WGS) entry which is preliminary data.</text>
</comment>
<dbReference type="InterPro" id="IPR023214">
    <property type="entry name" value="HAD_sf"/>
</dbReference>
<dbReference type="Gene3D" id="3.30.1240.10">
    <property type="match status" value="1"/>
</dbReference>
<dbReference type="PANTHER" id="PTHR10000:SF8">
    <property type="entry name" value="HAD SUPERFAMILY HYDROLASE-LIKE, TYPE 3"/>
    <property type="match status" value="1"/>
</dbReference>
<dbReference type="SFLD" id="SFLDS00003">
    <property type="entry name" value="Haloacid_Dehalogenase"/>
    <property type="match status" value="1"/>
</dbReference>
<dbReference type="GO" id="GO:0016787">
    <property type="term" value="F:hydrolase activity"/>
    <property type="evidence" value="ECO:0007669"/>
    <property type="project" value="UniProtKB-KW"/>
</dbReference>
<dbReference type="Gene3D" id="3.40.50.1000">
    <property type="entry name" value="HAD superfamily/HAD-like"/>
    <property type="match status" value="1"/>
</dbReference>
<evidence type="ECO:0000313" key="2">
    <source>
        <dbReference type="Proteomes" id="UP001597079"/>
    </source>
</evidence>
<organism evidence="1 2">
    <name type="scientific">Alicyclobacillus fodiniaquatilis</name>
    <dbReference type="NCBI Taxonomy" id="1661150"/>
    <lineage>
        <taxon>Bacteria</taxon>
        <taxon>Bacillati</taxon>
        <taxon>Bacillota</taxon>
        <taxon>Bacilli</taxon>
        <taxon>Bacillales</taxon>
        <taxon>Alicyclobacillaceae</taxon>
        <taxon>Alicyclobacillus</taxon>
    </lineage>
</organism>
<proteinExistence type="predicted"/>